<dbReference type="Pfam" id="PF11152">
    <property type="entry name" value="CCB2_CCB4"/>
    <property type="match status" value="1"/>
</dbReference>
<organism evidence="1 2">
    <name type="scientific">Tetrabaena socialis</name>
    <dbReference type="NCBI Taxonomy" id="47790"/>
    <lineage>
        <taxon>Eukaryota</taxon>
        <taxon>Viridiplantae</taxon>
        <taxon>Chlorophyta</taxon>
        <taxon>core chlorophytes</taxon>
        <taxon>Chlorophyceae</taxon>
        <taxon>CS clade</taxon>
        <taxon>Chlamydomonadales</taxon>
        <taxon>Tetrabaenaceae</taxon>
        <taxon>Tetrabaena</taxon>
    </lineage>
</organism>
<name>A0A2J7ZMK6_9CHLO</name>
<reference evidence="1 2" key="1">
    <citation type="journal article" date="2017" name="Mol. Biol. Evol.">
        <title>The 4-celled Tetrabaena socialis nuclear genome reveals the essential components for genetic control of cell number at the origin of multicellularity in the volvocine lineage.</title>
        <authorList>
            <person name="Featherston J."/>
            <person name="Arakaki Y."/>
            <person name="Hanschen E.R."/>
            <person name="Ferris P.J."/>
            <person name="Michod R.E."/>
            <person name="Olson B.J.S.C."/>
            <person name="Nozaki H."/>
            <person name="Durand P.M."/>
        </authorList>
    </citation>
    <scope>NUCLEOTIDE SEQUENCE [LARGE SCALE GENOMIC DNA]</scope>
    <source>
        <strain evidence="1 2">NIES-571</strain>
    </source>
</reference>
<sequence>MADATAPKLSRVIVHGATIASLLHSMTSGGAPCDGLLFGGMGDEDLDVAVFRFTLGIPGFDDRLIPRVVGCAIGALLVLNNVLGAQPTPDAQARAEWLCALLAALCLLVPDIEERLREAMPGRGRQKAADAIAGAANGFFLEPSLGEAAKKELAWASFSLLKNTNCCGVLVAARGRVLLARGALGSAVVTPGDAARSLAAMSAELAAAGGGQLSEVASGAVPQLWLPERGVLGSLGGTALAAVPAGAQCLVAQHVATPNGQPALLLAFSERPRCETSHITTHHLRDDDDSATSTESTASIAAGVCCATSCSFYDAGGELA</sequence>
<dbReference type="InterPro" id="IPR044970">
    <property type="entry name" value="CCB2"/>
</dbReference>
<comment type="caution">
    <text evidence="1">The sequence shown here is derived from an EMBL/GenBank/DDBJ whole genome shotgun (WGS) entry which is preliminary data.</text>
</comment>
<dbReference type="GO" id="GO:0010190">
    <property type="term" value="P:cytochrome b6f complex assembly"/>
    <property type="evidence" value="ECO:0007669"/>
    <property type="project" value="InterPro"/>
</dbReference>
<protein>
    <submittedName>
        <fullName evidence="1">Uncharacterized protein</fullName>
    </submittedName>
</protein>
<feature type="non-terminal residue" evidence="1">
    <location>
        <position position="320"/>
    </location>
</feature>
<accession>A0A2J7ZMK6</accession>
<evidence type="ECO:0000313" key="1">
    <source>
        <dbReference type="EMBL" id="PNH01502.1"/>
    </source>
</evidence>
<dbReference type="Proteomes" id="UP000236333">
    <property type="component" value="Unassembled WGS sequence"/>
</dbReference>
<dbReference type="EMBL" id="PGGS01000876">
    <property type="protein sequence ID" value="PNH01502.1"/>
    <property type="molecule type" value="Genomic_DNA"/>
</dbReference>
<dbReference type="PANTHER" id="PTHR36403:SF1">
    <property type="entry name" value="PROTEIN COFACTOR ASSEMBLY OF COMPLEX C SUBUNIT B CCB2, CHLOROPLASTIC"/>
    <property type="match status" value="1"/>
</dbReference>
<dbReference type="AlphaFoldDB" id="A0A2J7ZMK6"/>
<dbReference type="PANTHER" id="PTHR36403">
    <property type="entry name" value="PROTEIN COFACTOR ASSEMBLY OF COMPLEX C SUBUNIT B CCB2, CHLOROPLASTIC"/>
    <property type="match status" value="1"/>
</dbReference>
<gene>
    <name evidence="1" type="ORF">TSOC_012610</name>
</gene>
<keyword evidence="2" id="KW-1185">Reference proteome</keyword>
<dbReference type="InterPro" id="IPR021325">
    <property type="entry name" value="CCB2/CCB4"/>
</dbReference>
<dbReference type="OrthoDB" id="514937at2759"/>
<proteinExistence type="predicted"/>
<evidence type="ECO:0000313" key="2">
    <source>
        <dbReference type="Proteomes" id="UP000236333"/>
    </source>
</evidence>